<evidence type="ECO:0000313" key="1">
    <source>
        <dbReference type="EMBL" id="MEQ2167735.1"/>
    </source>
</evidence>
<reference evidence="1 2" key="1">
    <citation type="submission" date="2021-06" db="EMBL/GenBank/DDBJ databases">
        <authorList>
            <person name="Palmer J.M."/>
        </authorList>
    </citation>
    <scope>NUCLEOTIDE SEQUENCE [LARGE SCALE GENOMIC DNA]</scope>
    <source>
        <strain evidence="1 2">GA_2019</strain>
        <tissue evidence="1">Muscle</tissue>
    </source>
</reference>
<keyword evidence="2" id="KW-1185">Reference proteome</keyword>
<gene>
    <name evidence="1" type="ORF">GOODEAATRI_007093</name>
</gene>
<feature type="non-terminal residue" evidence="1">
    <location>
        <position position="1"/>
    </location>
</feature>
<comment type="caution">
    <text evidence="1">The sequence shown here is derived from an EMBL/GenBank/DDBJ whole genome shotgun (WGS) entry which is preliminary data.</text>
</comment>
<accession>A0ABV0N8L3</accession>
<organism evidence="1 2">
    <name type="scientific">Goodea atripinnis</name>
    <dbReference type="NCBI Taxonomy" id="208336"/>
    <lineage>
        <taxon>Eukaryota</taxon>
        <taxon>Metazoa</taxon>
        <taxon>Chordata</taxon>
        <taxon>Craniata</taxon>
        <taxon>Vertebrata</taxon>
        <taxon>Euteleostomi</taxon>
        <taxon>Actinopterygii</taxon>
        <taxon>Neopterygii</taxon>
        <taxon>Teleostei</taxon>
        <taxon>Neoteleostei</taxon>
        <taxon>Acanthomorphata</taxon>
        <taxon>Ovalentaria</taxon>
        <taxon>Atherinomorphae</taxon>
        <taxon>Cyprinodontiformes</taxon>
        <taxon>Goodeidae</taxon>
        <taxon>Goodea</taxon>
    </lineage>
</organism>
<protein>
    <submittedName>
        <fullName evidence="1">Uncharacterized protein</fullName>
    </submittedName>
</protein>
<evidence type="ECO:0000313" key="2">
    <source>
        <dbReference type="Proteomes" id="UP001476798"/>
    </source>
</evidence>
<name>A0ABV0N8L3_9TELE</name>
<sequence length="85" mass="9705">STHALPKRAVYKSINRFSAGLKLRPCLRHYRPLTLRCTESESCWEMNNLPCFDHVLPALPFSSNGIGTTLFPLRTFSEQMKCVYG</sequence>
<dbReference type="EMBL" id="JAHRIO010030335">
    <property type="protein sequence ID" value="MEQ2167735.1"/>
    <property type="molecule type" value="Genomic_DNA"/>
</dbReference>
<proteinExistence type="predicted"/>
<dbReference type="Proteomes" id="UP001476798">
    <property type="component" value="Unassembled WGS sequence"/>
</dbReference>